<comment type="caution">
    <text evidence="1">The sequence shown here is derived from an EMBL/GenBank/DDBJ whole genome shotgun (WGS) entry which is preliminary data.</text>
</comment>
<sequence length="77" mass="8835">METPHEITHVAQLMVDRCNRSSANCISFKSTAMPIVVAEQLSLRACEQWVEAVYAHSARNMMAATNKEHMKWRPSFR</sequence>
<dbReference type="AlphaFoldDB" id="A0A2S3WBQ8"/>
<protein>
    <submittedName>
        <fullName evidence="1">Uncharacterized protein</fullName>
    </submittedName>
</protein>
<evidence type="ECO:0000313" key="2">
    <source>
        <dbReference type="Proteomes" id="UP000237194"/>
    </source>
</evidence>
<dbReference type="EMBL" id="MIND01000018">
    <property type="protein sequence ID" value="POF88366.1"/>
    <property type="molecule type" value="Genomic_DNA"/>
</dbReference>
<gene>
    <name evidence="1" type="ORF">BGP80_10485</name>
</gene>
<reference evidence="1 2" key="2">
    <citation type="submission" date="2018-03" db="EMBL/GenBank/DDBJ databases">
        <title>Draft genome of Pseudomonas putida strain KT-27.</title>
        <authorList>
            <person name="Yoshizawa S."/>
            <person name="Khan N.H."/>
            <person name="Nishimura M."/>
            <person name="Chiura H.X."/>
            <person name="Ogura Y."/>
            <person name="Hayashi T."/>
            <person name="Kogure K."/>
        </authorList>
    </citation>
    <scope>NUCLEOTIDE SEQUENCE [LARGE SCALE GENOMIC DNA]</scope>
    <source>
        <strain evidence="1 2">KT-27</strain>
    </source>
</reference>
<reference evidence="1 2" key="1">
    <citation type="submission" date="2016-08" db="EMBL/GenBank/DDBJ databases">
        <authorList>
            <person name="Seilhamer J.J."/>
        </authorList>
    </citation>
    <scope>NUCLEOTIDE SEQUENCE [LARGE SCALE GENOMIC DNA]</scope>
    <source>
        <strain evidence="1 2">KT-27</strain>
    </source>
</reference>
<organism evidence="1 2">
    <name type="scientific">Pseudomonas putida</name>
    <name type="common">Arthrobacter siderocapsulatus</name>
    <dbReference type="NCBI Taxonomy" id="303"/>
    <lineage>
        <taxon>Bacteria</taxon>
        <taxon>Pseudomonadati</taxon>
        <taxon>Pseudomonadota</taxon>
        <taxon>Gammaproteobacteria</taxon>
        <taxon>Pseudomonadales</taxon>
        <taxon>Pseudomonadaceae</taxon>
        <taxon>Pseudomonas</taxon>
    </lineage>
</organism>
<proteinExistence type="predicted"/>
<evidence type="ECO:0000313" key="1">
    <source>
        <dbReference type="EMBL" id="POF88366.1"/>
    </source>
</evidence>
<accession>A0A2S3WBQ8</accession>
<dbReference type="Proteomes" id="UP000237194">
    <property type="component" value="Unassembled WGS sequence"/>
</dbReference>
<name>A0A2S3WBQ8_PSEPU</name>